<feature type="region of interest" description="Disordered" evidence="1">
    <location>
        <begin position="329"/>
        <end position="363"/>
    </location>
</feature>
<feature type="compositionally biased region" description="Basic and acidic residues" evidence="1">
    <location>
        <begin position="303"/>
        <end position="318"/>
    </location>
</feature>
<feature type="region of interest" description="Disordered" evidence="1">
    <location>
        <begin position="449"/>
        <end position="506"/>
    </location>
</feature>
<gene>
    <name evidence="2" type="ORF">HJC23_007883</name>
</gene>
<evidence type="ECO:0000313" key="3">
    <source>
        <dbReference type="Proteomes" id="UP001516023"/>
    </source>
</evidence>
<protein>
    <submittedName>
        <fullName evidence="2">Uncharacterized protein</fullName>
    </submittedName>
</protein>
<feature type="region of interest" description="Disordered" evidence="1">
    <location>
        <begin position="74"/>
        <end position="174"/>
    </location>
</feature>
<dbReference type="AlphaFoldDB" id="A0ABD3R0W3"/>
<feature type="compositionally biased region" description="Polar residues" evidence="1">
    <location>
        <begin position="141"/>
        <end position="152"/>
    </location>
</feature>
<dbReference type="EMBL" id="JABMIG020000001">
    <property type="protein sequence ID" value="KAL3805922.1"/>
    <property type="molecule type" value="Genomic_DNA"/>
</dbReference>
<feature type="compositionally biased region" description="Low complexity" evidence="1">
    <location>
        <begin position="27"/>
        <end position="40"/>
    </location>
</feature>
<evidence type="ECO:0000256" key="1">
    <source>
        <dbReference type="SAM" id="MobiDB-lite"/>
    </source>
</evidence>
<feature type="region of interest" description="Disordered" evidence="1">
    <location>
        <begin position="1"/>
        <end position="53"/>
    </location>
</feature>
<feature type="compositionally biased region" description="Polar residues" evidence="1">
    <location>
        <begin position="1"/>
        <end position="19"/>
    </location>
</feature>
<sequence length="756" mass="83139">MTMANAANTISKQRPSTGSYLGERRGSSSSTAASSSMDSTPESQGKPTPMAPIYAEELANRLIAFAQKGAEGHLTARRSLHSEVPPSGIVGGEKGNPLPPPILKPAIANTGTRPARSRVPPPPPPPRNKHANNHGHDDVETLSSGRTRSSSFDARPFKHQQSTNSDFNNSSSSLFKHQQSINEDFNGHSSAHFNASSASLSTSREFNRATSDHHDIVARKVRVTQFNDEPDRHLESSESLPSTCDKKGRCIHHSSVRLYKKQLLGGFQLVLESCPLCADETVTDELSHQTSLSRPTIVIKRSLSADRRRSKSMERKSSTEYIRSSSLERKVSLLKNSPPSPTRPRLSRGAASESDACPRLPNASSFLEDKRSKYLEIGPSSEYSRSLSSERNAASSKGSPIHASRPKLSRKALSESDTAWNSQSESPFIGDDHGSKSILERGLGKLSLLHGKDRSSSRHRGGSDGTTNRSSSRSRSDATSPSHHGQKSKPKRQFDSTGRCKKHPSIILARKKPFSKGWDTIRDSCPFCDEAGSEISASKMKSLLSREKGGATANDFNASHQSITSSSSCVRSTTEAVRRKNSLDKFDYPNSSKPRKSKERLSVDRMPTDASRVQKMPYTTPWGESGWYTGEVDDTLKPHGQGRMRYKTGYVFDGSWINGYSEQYLEKQKRMKSGFGSNVAPWKQNATSPHYDASPRPQPVMTTSTASSEMPALLQYQGQMQYSNTQWPSQSYSSEGAQQYWQPNASQSPGRYPYTS</sequence>
<reference evidence="2 3" key="1">
    <citation type="journal article" date="2020" name="G3 (Bethesda)">
        <title>Improved Reference Genome for Cyclotella cryptica CCMP332, a Model for Cell Wall Morphogenesis, Salinity Adaptation, and Lipid Production in Diatoms (Bacillariophyta).</title>
        <authorList>
            <person name="Roberts W.R."/>
            <person name="Downey K.M."/>
            <person name="Ruck E.C."/>
            <person name="Traller J.C."/>
            <person name="Alverson A.J."/>
        </authorList>
    </citation>
    <scope>NUCLEOTIDE SEQUENCE [LARGE SCALE GENOMIC DNA]</scope>
    <source>
        <strain evidence="2 3">CCMP332</strain>
    </source>
</reference>
<feature type="compositionally biased region" description="Low complexity" evidence="1">
    <location>
        <begin position="104"/>
        <end position="118"/>
    </location>
</feature>
<feature type="region of interest" description="Disordered" evidence="1">
    <location>
        <begin position="553"/>
        <end position="607"/>
    </location>
</feature>
<feature type="region of interest" description="Disordered" evidence="1">
    <location>
        <begin position="380"/>
        <end position="436"/>
    </location>
</feature>
<feature type="region of interest" description="Disordered" evidence="1">
    <location>
        <begin position="303"/>
        <end position="322"/>
    </location>
</feature>
<feature type="compositionally biased region" description="Basic and acidic residues" evidence="1">
    <location>
        <begin position="576"/>
        <end position="587"/>
    </location>
</feature>
<comment type="caution">
    <text evidence="2">The sequence shown here is derived from an EMBL/GenBank/DDBJ whole genome shotgun (WGS) entry which is preliminary data.</text>
</comment>
<feature type="compositionally biased region" description="Low complexity" evidence="1">
    <location>
        <begin position="562"/>
        <end position="574"/>
    </location>
</feature>
<name>A0ABD3R0W3_9STRA</name>
<organism evidence="2 3">
    <name type="scientific">Cyclotella cryptica</name>
    <dbReference type="NCBI Taxonomy" id="29204"/>
    <lineage>
        <taxon>Eukaryota</taxon>
        <taxon>Sar</taxon>
        <taxon>Stramenopiles</taxon>
        <taxon>Ochrophyta</taxon>
        <taxon>Bacillariophyta</taxon>
        <taxon>Coscinodiscophyceae</taxon>
        <taxon>Thalassiosirophycidae</taxon>
        <taxon>Stephanodiscales</taxon>
        <taxon>Stephanodiscaceae</taxon>
        <taxon>Cyclotella</taxon>
    </lineage>
</organism>
<feature type="compositionally biased region" description="Low complexity" evidence="1">
    <location>
        <begin position="162"/>
        <end position="173"/>
    </location>
</feature>
<keyword evidence="3" id="KW-1185">Reference proteome</keyword>
<accession>A0ABD3R0W3</accession>
<feature type="compositionally biased region" description="Low complexity" evidence="1">
    <location>
        <begin position="465"/>
        <end position="482"/>
    </location>
</feature>
<proteinExistence type="predicted"/>
<feature type="compositionally biased region" description="Low complexity" evidence="1">
    <location>
        <begin position="380"/>
        <end position="391"/>
    </location>
</feature>
<feature type="region of interest" description="Disordered" evidence="1">
    <location>
        <begin position="676"/>
        <end position="712"/>
    </location>
</feature>
<dbReference type="Proteomes" id="UP001516023">
    <property type="component" value="Unassembled WGS sequence"/>
</dbReference>
<evidence type="ECO:0000313" key="2">
    <source>
        <dbReference type="EMBL" id="KAL3805922.1"/>
    </source>
</evidence>
<feature type="compositionally biased region" description="Polar residues" evidence="1">
    <location>
        <begin position="415"/>
        <end position="426"/>
    </location>
</feature>
<feature type="region of interest" description="Disordered" evidence="1">
    <location>
        <begin position="725"/>
        <end position="756"/>
    </location>
</feature>